<dbReference type="AlphaFoldDB" id="X1QQA0"/>
<gene>
    <name evidence="1" type="ORF">S06H3_54732</name>
</gene>
<protein>
    <submittedName>
        <fullName evidence="1">Uncharacterized protein</fullName>
    </submittedName>
</protein>
<reference evidence="1" key="1">
    <citation type="journal article" date="2014" name="Front. Microbiol.">
        <title>High frequency of phylogenetically diverse reductive dehalogenase-homologous genes in deep subseafloor sedimentary metagenomes.</title>
        <authorList>
            <person name="Kawai M."/>
            <person name="Futagami T."/>
            <person name="Toyoda A."/>
            <person name="Takaki Y."/>
            <person name="Nishi S."/>
            <person name="Hori S."/>
            <person name="Arai W."/>
            <person name="Tsubouchi T."/>
            <person name="Morono Y."/>
            <person name="Uchiyama I."/>
            <person name="Ito T."/>
            <person name="Fujiyama A."/>
            <person name="Inagaki F."/>
            <person name="Takami H."/>
        </authorList>
    </citation>
    <scope>NUCLEOTIDE SEQUENCE</scope>
    <source>
        <strain evidence="1">Expedition CK06-06</strain>
    </source>
</reference>
<organism evidence="1">
    <name type="scientific">marine sediment metagenome</name>
    <dbReference type="NCBI Taxonomy" id="412755"/>
    <lineage>
        <taxon>unclassified sequences</taxon>
        <taxon>metagenomes</taxon>
        <taxon>ecological metagenomes</taxon>
    </lineage>
</organism>
<feature type="non-terminal residue" evidence="1">
    <location>
        <position position="34"/>
    </location>
</feature>
<comment type="caution">
    <text evidence="1">The sequence shown here is derived from an EMBL/GenBank/DDBJ whole genome shotgun (WGS) entry which is preliminary data.</text>
</comment>
<evidence type="ECO:0000313" key="1">
    <source>
        <dbReference type="EMBL" id="GAI53135.1"/>
    </source>
</evidence>
<sequence length="34" mass="4090">MELDLKTFVQTLREKDTKKAKEWLERTKVRVDPG</sequence>
<dbReference type="EMBL" id="BARV01035039">
    <property type="protein sequence ID" value="GAI53135.1"/>
    <property type="molecule type" value="Genomic_DNA"/>
</dbReference>
<proteinExistence type="predicted"/>
<name>X1QQA0_9ZZZZ</name>
<accession>X1QQA0</accession>